<gene>
    <name evidence="2" type="ORF">HZB08_00475</name>
</gene>
<proteinExistence type="predicted"/>
<evidence type="ECO:0000313" key="3">
    <source>
        <dbReference type="Proteomes" id="UP000808761"/>
    </source>
</evidence>
<accession>A0A9D6YUY1</accession>
<feature type="non-terminal residue" evidence="2">
    <location>
        <position position="39"/>
    </location>
</feature>
<dbReference type="Gene3D" id="3.40.1280.10">
    <property type="match status" value="1"/>
</dbReference>
<dbReference type="InterPro" id="IPR029026">
    <property type="entry name" value="tRNA_m1G_MTases_N"/>
</dbReference>
<evidence type="ECO:0000313" key="2">
    <source>
        <dbReference type="EMBL" id="MBI5078484.1"/>
    </source>
</evidence>
<organism evidence="2 3">
    <name type="scientific">Candidatus Saganbacteria bacterium</name>
    <dbReference type="NCBI Taxonomy" id="2575572"/>
    <lineage>
        <taxon>Bacteria</taxon>
        <taxon>Bacillati</taxon>
        <taxon>Saganbacteria</taxon>
    </lineage>
</organism>
<dbReference type="EMBL" id="JACRKR010000023">
    <property type="protein sequence ID" value="MBI5078484.1"/>
    <property type="molecule type" value="Genomic_DNA"/>
</dbReference>
<name>A0A9D6YUY1_UNCSA</name>
<keyword evidence="2" id="KW-0808">Transferase</keyword>
<dbReference type="AlphaFoldDB" id="A0A9D6YUY1"/>
<evidence type="ECO:0000259" key="1">
    <source>
        <dbReference type="Pfam" id="PF09936"/>
    </source>
</evidence>
<comment type="caution">
    <text evidence="2">The sequence shown here is derived from an EMBL/GenBank/DDBJ whole genome shotgun (WGS) entry which is preliminary data.</text>
</comment>
<feature type="domain" description="tRNA (guanine-N(1)-)-methyltransferase C-terminal" evidence="1">
    <location>
        <begin position="3"/>
        <end position="39"/>
    </location>
</feature>
<reference evidence="2" key="1">
    <citation type="submission" date="2020-07" db="EMBL/GenBank/DDBJ databases">
        <title>Huge and variable diversity of episymbiotic CPR bacteria and DPANN archaea in groundwater ecosystems.</title>
        <authorList>
            <person name="He C.Y."/>
            <person name="Keren R."/>
            <person name="Whittaker M."/>
            <person name="Farag I.F."/>
            <person name="Doudna J."/>
            <person name="Cate J.H.D."/>
            <person name="Banfield J.F."/>
        </authorList>
    </citation>
    <scope>NUCLEOTIDE SEQUENCE</scope>
    <source>
        <strain evidence="2">NC_groundwater_1860_Pr3_B-0.1um_51_7</strain>
    </source>
</reference>
<sequence>MAEVYIALLHHPVYNKRKEVVATCITGFDLHDIARTALT</sequence>
<keyword evidence="2" id="KW-0489">Methyltransferase</keyword>
<dbReference type="GO" id="GO:0032259">
    <property type="term" value="P:methylation"/>
    <property type="evidence" value="ECO:0007669"/>
    <property type="project" value="UniProtKB-KW"/>
</dbReference>
<dbReference type="GO" id="GO:0008168">
    <property type="term" value="F:methyltransferase activity"/>
    <property type="evidence" value="ECO:0007669"/>
    <property type="project" value="UniProtKB-KW"/>
</dbReference>
<protein>
    <submittedName>
        <fullName evidence="2">RNA methyltransferase</fullName>
    </submittedName>
</protein>
<dbReference type="Pfam" id="PF09936">
    <property type="entry name" value="Methyltrn_RNA_4"/>
    <property type="match status" value="1"/>
</dbReference>
<dbReference type="InterPro" id="IPR019230">
    <property type="entry name" value="RNA_MeTrfase_C_dom"/>
</dbReference>
<dbReference type="Proteomes" id="UP000808761">
    <property type="component" value="Unassembled WGS sequence"/>
</dbReference>